<evidence type="ECO:0000256" key="6">
    <source>
        <dbReference type="ARBA" id="ARBA00022833"/>
    </source>
</evidence>
<dbReference type="GO" id="GO:0003677">
    <property type="term" value="F:DNA binding"/>
    <property type="evidence" value="ECO:0007669"/>
    <property type="project" value="UniProtKB-KW"/>
</dbReference>
<evidence type="ECO:0000256" key="11">
    <source>
        <dbReference type="SAM" id="MobiDB-lite"/>
    </source>
</evidence>
<feature type="compositionally biased region" description="Acidic residues" evidence="11">
    <location>
        <begin position="1372"/>
        <end position="1389"/>
    </location>
</feature>
<dbReference type="InterPro" id="IPR036236">
    <property type="entry name" value="Znf_C2H2_sf"/>
</dbReference>
<organism evidence="14 15">
    <name type="scientific">Seriola dumerili</name>
    <name type="common">Greater amberjack</name>
    <name type="synonym">Caranx dumerili</name>
    <dbReference type="NCBI Taxonomy" id="41447"/>
    <lineage>
        <taxon>Eukaryota</taxon>
        <taxon>Metazoa</taxon>
        <taxon>Chordata</taxon>
        <taxon>Craniata</taxon>
        <taxon>Vertebrata</taxon>
        <taxon>Euteleostomi</taxon>
        <taxon>Actinopterygii</taxon>
        <taxon>Neopterygii</taxon>
        <taxon>Teleostei</taxon>
        <taxon>Neoteleostei</taxon>
        <taxon>Acanthomorphata</taxon>
        <taxon>Carangaria</taxon>
        <taxon>Carangiformes</taxon>
        <taxon>Carangidae</taxon>
        <taxon>Seriola</taxon>
    </lineage>
</organism>
<feature type="region of interest" description="Disordered" evidence="11">
    <location>
        <begin position="1023"/>
        <end position="1047"/>
    </location>
</feature>
<feature type="compositionally biased region" description="Polar residues" evidence="11">
    <location>
        <begin position="1191"/>
        <end position="1202"/>
    </location>
</feature>
<dbReference type="STRING" id="41447.ENSSDUP00000027323"/>
<protein>
    <submittedName>
        <fullName evidence="14">Uncharacterized LOC111229441</fullName>
    </submittedName>
</protein>
<feature type="compositionally biased region" description="Basic and acidic residues" evidence="11">
    <location>
        <begin position="1520"/>
        <end position="1532"/>
    </location>
</feature>
<keyword evidence="9" id="KW-0539">Nucleus</keyword>
<evidence type="ECO:0000259" key="13">
    <source>
        <dbReference type="PROSITE" id="PS50808"/>
    </source>
</evidence>
<evidence type="ECO:0000256" key="3">
    <source>
        <dbReference type="ARBA" id="ARBA00022553"/>
    </source>
</evidence>
<feature type="region of interest" description="Disordered" evidence="11">
    <location>
        <begin position="1177"/>
        <end position="1202"/>
    </location>
</feature>
<dbReference type="InterPro" id="IPR003656">
    <property type="entry name" value="Znf_BED"/>
</dbReference>
<dbReference type="InterPro" id="IPR021893">
    <property type="entry name" value="ZMYM2-like_C"/>
</dbReference>
<dbReference type="SMART" id="SM00614">
    <property type="entry name" value="ZnF_BED"/>
    <property type="match status" value="2"/>
</dbReference>
<evidence type="ECO:0000256" key="5">
    <source>
        <dbReference type="ARBA" id="ARBA00022771"/>
    </source>
</evidence>
<dbReference type="SUPFAM" id="SSF57667">
    <property type="entry name" value="beta-beta-alpha zinc fingers"/>
    <property type="match status" value="1"/>
</dbReference>
<evidence type="ECO:0000256" key="4">
    <source>
        <dbReference type="ARBA" id="ARBA00022723"/>
    </source>
</evidence>
<feature type="compositionally biased region" description="Basic and acidic residues" evidence="11">
    <location>
        <begin position="1353"/>
        <end position="1371"/>
    </location>
</feature>
<dbReference type="Proteomes" id="UP000261420">
    <property type="component" value="Unplaced"/>
</dbReference>
<dbReference type="Pfam" id="PF02892">
    <property type="entry name" value="zf-BED"/>
    <property type="match status" value="1"/>
</dbReference>
<evidence type="ECO:0000256" key="8">
    <source>
        <dbReference type="ARBA" id="ARBA00023125"/>
    </source>
</evidence>
<dbReference type="InterPro" id="IPR008906">
    <property type="entry name" value="HATC_C_dom"/>
</dbReference>
<dbReference type="GO" id="GO:0008270">
    <property type="term" value="F:zinc ion binding"/>
    <property type="evidence" value="ECO:0007669"/>
    <property type="project" value="UniProtKB-KW"/>
</dbReference>
<dbReference type="Gene3D" id="2.170.270.10">
    <property type="entry name" value="SET domain"/>
    <property type="match status" value="1"/>
</dbReference>
<keyword evidence="4" id="KW-0479">Metal-binding</keyword>
<dbReference type="PROSITE" id="PS50280">
    <property type="entry name" value="SET"/>
    <property type="match status" value="1"/>
</dbReference>
<evidence type="ECO:0000256" key="2">
    <source>
        <dbReference type="ARBA" id="ARBA00022499"/>
    </source>
</evidence>
<evidence type="ECO:0000256" key="1">
    <source>
        <dbReference type="ARBA" id="ARBA00004123"/>
    </source>
</evidence>
<sequence>MDLISKPRSKSIVWLYFGLKADEKGQPLNSGEAICRLCRKIVLAKGGNTTNLRSHLRRRHRADFFETTSSTSSAALFEAPEEIILKEEEESQEEEECEVNTTDIFRHAMVSDLELDELEDSRTEISKVTKKQTTWAVNCFTGWLESQGLQVDLTTVEKTELNRLLRHFYGSVRNSKGELYGIASYIALRAGLNRYFKEPLVGRPVCLMRDAEFTSANKVFLGVLKRIRKSGRDITSHHQALSLDDIRILRHSRAMDTSTPRGLLNKVWFDIQVHFGRRGKQANRNLKPDSFVIRKDERGLRYCTLIFGDETKMFNEKDRCSMFEKPGNGLCPIASLLKYLSKLPSNAAALYLQPKKELTDNMWYSHIPLGVNYLGSMLARMCKEAGTSVIYTNHCIRNTPFLQLCDAGLEGREIITVTLHRSESSLQSHQTPCLRSRRQRSEILPENYSAGPAGLDLNHDEFFEDVPFLQNASNQNYVPDAVLPPGEPWLHGGPSRAVLSLPSCLCLCSDVGSGMSGPGSSGEEHMGEMKVYAKCHLQQGVMFGPFVGEVCRGQMPTNLKYAWAIRDDAAFIYVDASDENKSNWMRYVTYTSSEEEHNLVVFQFYRHIYYRVSQPIPEGAELRVWIGKDYASLLGLGMGDNVKCEVGDKETALRLLQDIQLVTLPEPSSTSLWSDQSQSQSPMPVISDVTTMSNPDTANDPGGISASALTNTSVISFPSPSSHLMEKYDFMPGTEKLLSNPSATQNSPWYFFGFEPDPTGRPLDRSIAVCKLCVEHVGCAGGAADLQNHLTNKHHIRPRDSNKDRSLLIIGQRSQPMMVNSGLVSTFPLVLSTQVTDAITNFLIMDLQPPALVEGEGFRQLIHTILPTCKELPSPCQLENLLKEHHTKGKTSLAQLLRRKTGSGETEETSDYTAPIEFEPRRRGRPASYRREVPHFVTLSVDVWSHNWQGNIEKYLTLWAHFIDSNFTFQNVALATQRLTESGVKDYTLRAVEAQVKAMAQEWGISQPNLVLLGGEGRNKMRLGPVKSEKGGEAAGSVPHPNSTTFLERDDSVLPEEPHGSEHGHSSEGLPSVPCFYSAVQDCIEEVMSHPVISKTLCLFQGILSNLFQPPAQHRGSYQHHVQSLLQTLTKQEQAELKSWAHSRPAWNKLYQLLSTLLKHKSIFCDVIREINGEGLSKEDSASDTSSSGSFHANPTSNTSSANVSMHSEWKVLEELCLVLKPLDVACRTLAKEAFPRLSLIKPILIGLLSRHLVSRPGDSSSILKEVKRMMRRNLASCYHNPVVNRALCVACSLDPQFHGLGFMEEKEQTVTFDWLKKEAVRIVKEDRKRGQDKKQSQFKRSPSPGSPESESEFLRRSKRLKESRPINFREIEDDDEESDVGETDENESADPGSQAGLSGMEFLLGDLFCSAPRSKQSSVEESIDMEMSVFRADKGASLGVEPLQWWRTKAVQFPLLATVARAYLAAPAVAGNAAQDFVQEGAGATYRKRASIPPESLDAILFLHHNHMPTTDTGQTALRNDDKNSGIEKIP</sequence>
<feature type="domain" description="SET" evidence="12">
    <location>
        <begin position="503"/>
        <end position="627"/>
    </location>
</feature>
<keyword evidence="15" id="KW-1185">Reference proteome</keyword>
<keyword evidence="3" id="KW-0597">Phosphoprotein</keyword>
<accession>A0A3B4V951</accession>
<keyword evidence="5 10" id="KW-0863">Zinc-finger</keyword>
<keyword evidence="6" id="KW-0862">Zinc</keyword>
<evidence type="ECO:0000256" key="7">
    <source>
        <dbReference type="ARBA" id="ARBA00022843"/>
    </source>
</evidence>
<feature type="region of interest" description="Disordered" evidence="11">
    <location>
        <begin position="1326"/>
        <end position="1397"/>
    </location>
</feature>
<feature type="domain" description="BED-type" evidence="13">
    <location>
        <begin position="8"/>
        <end position="67"/>
    </location>
</feature>
<dbReference type="OMA" id="WYSHIPL"/>
<dbReference type="PANTHER" id="PTHR21446">
    <property type="entry name" value="DUF3504 DOMAIN-CONTAINING PROTEIN"/>
    <property type="match status" value="1"/>
</dbReference>
<dbReference type="InterPro" id="IPR052787">
    <property type="entry name" value="MAVS"/>
</dbReference>
<dbReference type="InterPro" id="IPR012337">
    <property type="entry name" value="RNaseH-like_sf"/>
</dbReference>
<evidence type="ECO:0000313" key="15">
    <source>
        <dbReference type="Proteomes" id="UP000261420"/>
    </source>
</evidence>
<keyword evidence="8" id="KW-0238">DNA-binding</keyword>
<evidence type="ECO:0000259" key="12">
    <source>
        <dbReference type="PROSITE" id="PS50280"/>
    </source>
</evidence>
<keyword evidence="7" id="KW-0832">Ubl conjugation</keyword>
<reference evidence="14" key="1">
    <citation type="submission" date="2025-08" db="UniProtKB">
        <authorList>
            <consortium name="Ensembl"/>
        </authorList>
    </citation>
    <scope>IDENTIFICATION</scope>
</reference>
<dbReference type="InterPro" id="IPR001214">
    <property type="entry name" value="SET_dom"/>
</dbReference>
<dbReference type="InterPro" id="IPR046341">
    <property type="entry name" value="SET_dom_sf"/>
</dbReference>
<reference evidence="14" key="2">
    <citation type="submission" date="2025-09" db="UniProtKB">
        <authorList>
            <consortium name="Ensembl"/>
        </authorList>
    </citation>
    <scope>IDENTIFICATION</scope>
</reference>
<proteinExistence type="predicted"/>
<feature type="region of interest" description="Disordered" evidence="11">
    <location>
        <begin position="892"/>
        <end position="919"/>
    </location>
</feature>
<dbReference type="Pfam" id="PF21549">
    <property type="entry name" value="PRDM2_PR"/>
    <property type="match status" value="1"/>
</dbReference>
<dbReference type="GO" id="GO:0005634">
    <property type="term" value="C:nucleus"/>
    <property type="evidence" value="ECO:0007669"/>
    <property type="project" value="UniProtKB-SubCell"/>
</dbReference>
<evidence type="ECO:0000256" key="9">
    <source>
        <dbReference type="ARBA" id="ARBA00023242"/>
    </source>
</evidence>
<dbReference type="PANTHER" id="PTHR21446:SF6">
    <property type="entry name" value="MITOCHONDRIAL ANTIVIRAL-SIGNALING PROTEIN"/>
    <property type="match status" value="1"/>
</dbReference>
<dbReference type="GO" id="GO:0046983">
    <property type="term" value="F:protein dimerization activity"/>
    <property type="evidence" value="ECO:0007669"/>
    <property type="project" value="InterPro"/>
</dbReference>
<feature type="compositionally biased region" description="Basic and acidic residues" evidence="11">
    <location>
        <begin position="1326"/>
        <end position="1336"/>
    </location>
</feature>
<dbReference type="SUPFAM" id="SSF53098">
    <property type="entry name" value="Ribonuclease H-like"/>
    <property type="match status" value="1"/>
</dbReference>
<dbReference type="GeneTree" id="ENSGT00510000049120"/>
<feature type="region of interest" description="Disordered" evidence="11">
    <location>
        <begin position="1512"/>
        <end position="1532"/>
    </location>
</feature>
<dbReference type="Ensembl" id="ENSSDUT00000027807.1">
    <property type="protein sequence ID" value="ENSSDUP00000027323.1"/>
    <property type="gene ID" value="ENSSDUG00000019789.1"/>
</dbReference>
<dbReference type="PROSITE" id="PS50808">
    <property type="entry name" value="ZF_BED"/>
    <property type="match status" value="1"/>
</dbReference>
<comment type="subcellular location">
    <subcellularLocation>
        <location evidence="1">Nucleus</location>
    </subcellularLocation>
</comment>
<dbReference type="Pfam" id="PF05699">
    <property type="entry name" value="Dimer_Tnp_hAT"/>
    <property type="match status" value="1"/>
</dbReference>
<name>A0A3B4V951_SERDU</name>
<evidence type="ECO:0000313" key="14">
    <source>
        <dbReference type="Ensembl" id="ENSSDUP00000027323.1"/>
    </source>
</evidence>
<dbReference type="SUPFAM" id="SSF140996">
    <property type="entry name" value="Hermes dimerisation domain"/>
    <property type="match status" value="1"/>
</dbReference>
<dbReference type="Pfam" id="PF12012">
    <property type="entry name" value="DUF3504"/>
    <property type="match status" value="1"/>
</dbReference>
<keyword evidence="2" id="KW-1017">Isopeptide bond</keyword>
<evidence type="ECO:0000256" key="10">
    <source>
        <dbReference type="PROSITE-ProRule" id="PRU00027"/>
    </source>
</evidence>